<dbReference type="KEGG" id="lnn:F0161_06810"/>
<reference evidence="1 2" key="1">
    <citation type="submission" date="2019-09" db="EMBL/GenBank/DDBJ databases">
        <title>Complete Genome Sequence of Lactobacillus nenjiangensis SH-Y15, isolated from sauerkraut.</title>
        <authorList>
            <person name="Yang H."/>
        </authorList>
    </citation>
    <scope>NUCLEOTIDE SEQUENCE [LARGE SCALE GENOMIC DNA]</scope>
    <source>
        <strain evidence="1 2">SH-Y15</strain>
    </source>
</reference>
<keyword evidence="2" id="KW-1185">Reference proteome</keyword>
<evidence type="ECO:0000313" key="2">
    <source>
        <dbReference type="Proteomes" id="UP000325295"/>
    </source>
</evidence>
<organism evidence="1 2">
    <name type="scientific">Paucilactobacillus nenjiangensis</name>
    <dbReference type="NCBI Taxonomy" id="1296540"/>
    <lineage>
        <taxon>Bacteria</taxon>
        <taxon>Bacillati</taxon>
        <taxon>Bacillota</taxon>
        <taxon>Bacilli</taxon>
        <taxon>Lactobacillales</taxon>
        <taxon>Lactobacillaceae</taxon>
        <taxon>Paucilactobacillus</taxon>
    </lineage>
</organism>
<gene>
    <name evidence="1" type="ORF">F0161_06810</name>
</gene>
<protein>
    <submittedName>
        <fullName evidence="1">Uncharacterized protein</fullName>
    </submittedName>
</protein>
<evidence type="ECO:0000313" key="1">
    <source>
        <dbReference type="EMBL" id="QER67596.1"/>
    </source>
</evidence>
<name>A0A5P1X196_9LACO</name>
<proteinExistence type="predicted"/>
<dbReference type="EMBL" id="CP043939">
    <property type="protein sequence ID" value="QER67596.1"/>
    <property type="molecule type" value="Genomic_DNA"/>
</dbReference>
<accession>A0A5P1X196</accession>
<sequence length="66" mass="7717">MPPEIEAWFFSQGIALTSTTDKSTFIEIMANNQSFRYFKKSGVFKHYENGQYVEINKNNVEEISLF</sequence>
<dbReference type="AlphaFoldDB" id="A0A5P1X196"/>
<dbReference type="Proteomes" id="UP000325295">
    <property type="component" value="Chromosome"/>
</dbReference>